<evidence type="ECO:0000256" key="2">
    <source>
        <dbReference type="ARBA" id="ARBA00022448"/>
    </source>
</evidence>
<evidence type="ECO:0000256" key="9">
    <source>
        <dbReference type="ARBA" id="ARBA00023065"/>
    </source>
</evidence>
<evidence type="ECO:0000256" key="13">
    <source>
        <dbReference type="SAM" id="MobiDB-lite"/>
    </source>
</evidence>
<comment type="caution">
    <text evidence="16">The sequence shown here is derived from an EMBL/GenBank/DDBJ whole genome shotgun (WGS) entry which is preliminary data.</text>
</comment>
<evidence type="ECO:0000256" key="12">
    <source>
        <dbReference type="ARBA" id="ARBA00023303"/>
    </source>
</evidence>
<dbReference type="GO" id="GO:0008331">
    <property type="term" value="F:high voltage-gated calcium channel activity"/>
    <property type="evidence" value="ECO:0007669"/>
    <property type="project" value="TreeGrafter"/>
</dbReference>
<feature type="transmembrane region" description="Helical" evidence="14">
    <location>
        <begin position="1928"/>
        <end position="1945"/>
    </location>
</feature>
<reference evidence="16" key="1">
    <citation type="submission" date="2021-01" db="EMBL/GenBank/DDBJ databases">
        <authorList>
            <consortium name="Genoscope - CEA"/>
            <person name="William W."/>
        </authorList>
    </citation>
    <scope>NUCLEOTIDE SEQUENCE</scope>
</reference>
<dbReference type="FunFam" id="1.20.120.350:FF:000082">
    <property type="entry name" value="Uncharacterized protein"/>
    <property type="match status" value="1"/>
</dbReference>
<keyword evidence="6" id="KW-0106">Calcium</keyword>
<feature type="transmembrane region" description="Helical" evidence="14">
    <location>
        <begin position="583"/>
        <end position="606"/>
    </location>
</feature>
<keyword evidence="5 14" id="KW-0812">Transmembrane</keyword>
<comment type="subcellular location">
    <subcellularLocation>
        <location evidence="1">Membrane</location>
        <topology evidence="1">Multi-pass membrane protein</topology>
    </subcellularLocation>
</comment>
<feature type="transmembrane region" description="Helical" evidence="14">
    <location>
        <begin position="1487"/>
        <end position="1507"/>
    </location>
</feature>
<protein>
    <recommendedName>
        <fullName evidence="15">Ion transport domain-containing protein</fullName>
    </recommendedName>
</protein>
<dbReference type="InterPro" id="IPR005821">
    <property type="entry name" value="Ion_trans_dom"/>
</dbReference>
<feature type="domain" description="Ion transport" evidence="15">
    <location>
        <begin position="1104"/>
        <end position="1331"/>
    </location>
</feature>
<keyword evidence="2" id="KW-0813">Transport</keyword>
<dbReference type="GO" id="GO:0098703">
    <property type="term" value="P:calcium ion import across plasma membrane"/>
    <property type="evidence" value="ECO:0007669"/>
    <property type="project" value="TreeGrafter"/>
</dbReference>
<evidence type="ECO:0000256" key="7">
    <source>
        <dbReference type="ARBA" id="ARBA00022882"/>
    </source>
</evidence>
<feature type="transmembrane region" description="Helical" evidence="14">
    <location>
        <begin position="1677"/>
        <end position="1703"/>
    </location>
</feature>
<feature type="transmembrane region" description="Helical" evidence="14">
    <location>
        <begin position="1981"/>
        <end position="2003"/>
    </location>
</feature>
<evidence type="ECO:0000256" key="8">
    <source>
        <dbReference type="ARBA" id="ARBA00022989"/>
    </source>
</evidence>
<feature type="compositionally biased region" description="Polar residues" evidence="13">
    <location>
        <begin position="43"/>
        <end position="78"/>
    </location>
</feature>
<feature type="domain" description="Ion transport" evidence="15">
    <location>
        <begin position="1453"/>
        <end position="1709"/>
    </location>
</feature>
<dbReference type="FunFam" id="1.10.287.70:FF:000166">
    <property type="entry name" value="Voltage-gated Ca2+ channel, alpha subunit"/>
    <property type="match status" value="1"/>
</dbReference>
<evidence type="ECO:0000256" key="11">
    <source>
        <dbReference type="ARBA" id="ARBA00023180"/>
    </source>
</evidence>
<organism evidence="16 17">
    <name type="scientific">Paramecium primaurelia</name>
    <dbReference type="NCBI Taxonomy" id="5886"/>
    <lineage>
        <taxon>Eukaryota</taxon>
        <taxon>Sar</taxon>
        <taxon>Alveolata</taxon>
        <taxon>Ciliophora</taxon>
        <taxon>Intramacronucleata</taxon>
        <taxon>Oligohymenophorea</taxon>
        <taxon>Peniculida</taxon>
        <taxon>Parameciidae</taxon>
        <taxon>Paramecium</taxon>
    </lineage>
</organism>
<feature type="transmembrane region" description="Helical" evidence="14">
    <location>
        <begin position="1225"/>
        <end position="1247"/>
    </location>
</feature>
<evidence type="ECO:0000256" key="4">
    <source>
        <dbReference type="ARBA" id="ARBA00022673"/>
    </source>
</evidence>
<evidence type="ECO:0000256" key="6">
    <source>
        <dbReference type="ARBA" id="ARBA00022837"/>
    </source>
</evidence>
<keyword evidence="4" id="KW-0107">Calcium channel</keyword>
<dbReference type="InterPro" id="IPR050599">
    <property type="entry name" value="VDCC_alpha-1_subunit"/>
</dbReference>
<evidence type="ECO:0000313" key="16">
    <source>
        <dbReference type="EMBL" id="CAD8108440.1"/>
    </source>
</evidence>
<feature type="region of interest" description="Disordered" evidence="13">
    <location>
        <begin position="40"/>
        <end position="78"/>
    </location>
</feature>
<feature type="transmembrane region" description="Helical" evidence="14">
    <location>
        <begin position="1296"/>
        <end position="1322"/>
    </location>
</feature>
<dbReference type="FunFam" id="1.10.287.70:FF:000162">
    <property type="entry name" value="Voltage-gated Ca2+ channel, alpha subunit"/>
    <property type="match status" value="1"/>
</dbReference>
<feature type="domain" description="Ion transport" evidence="15">
    <location>
        <begin position="1757"/>
        <end position="2009"/>
    </location>
</feature>
<dbReference type="OMA" id="NWIRIMI"/>
<gene>
    <name evidence="16" type="ORF">PPRIM_AZ9-3.1.T1370061</name>
</gene>
<name>A0A8S1PZ04_PARPR</name>
<feature type="transmembrane region" description="Helical" evidence="14">
    <location>
        <begin position="1445"/>
        <end position="1467"/>
    </location>
</feature>
<keyword evidence="8 14" id="KW-1133">Transmembrane helix</keyword>
<feature type="transmembrane region" description="Helical" evidence="14">
    <location>
        <begin position="500"/>
        <end position="519"/>
    </location>
</feature>
<feature type="transmembrane region" description="Helical" evidence="14">
    <location>
        <begin position="1575"/>
        <end position="1597"/>
    </location>
</feature>
<keyword evidence="12" id="KW-0407">Ion channel</keyword>
<evidence type="ECO:0000259" key="15">
    <source>
        <dbReference type="Pfam" id="PF00520"/>
    </source>
</evidence>
<dbReference type="Proteomes" id="UP000688137">
    <property type="component" value="Unassembled WGS sequence"/>
</dbReference>
<evidence type="ECO:0000256" key="10">
    <source>
        <dbReference type="ARBA" id="ARBA00023136"/>
    </source>
</evidence>
<feature type="transmembrane region" description="Helical" evidence="14">
    <location>
        <begin position="1855"/>
        <end position="1874"/>
    </location>
</feature>
<dbReference type="FunFam" id="1.10.287.70:FF:000117">
    <property type="entry name" value="Voltage-gated Ca2+ channel, alpha subunit"/>
    <property type="match status" value="1"/>
</dbReference>
<evidence type="ECO:0000256" key="14">
    <source>
        <dbReference type="SAM" id="Phobius"/>
    </source>
</evidence>
<evidence type="ECO:0000256" key="3">
    <source>
        <dbReference type="ARBA" id="ARBA00022568"/>
    </source>
</evidence>
<feature type="transmembrane region" description="Helical" evidence="14">
    <location>
        <begin position="1130"/>
        <end position="1150"/>
    </location>
</feature>
<feature type="transmembrane region" description="Helical" evidence="14">
    <location>
        <begin position="1886"/>
        <end position="1908"/>
    </location>
</feature>
<dbReference type="GO" id="GO:0005891">
    <property type="term" value="C:voltage-gated calcium channel complex"/>
    <property type="evidence" value="ECO:0007669"/>
    <property type="project" value="TreeGrafter"/>
</dbReference>
<accession>A0A8S1PZ04</accession>
<keyword evidence="10 14" id="KW-0472">Membrane</keyword>
<dbReference type="PANTHER" id="PTHR45628">
    <property type="entry name" value="VOLTAGE-DEPENDENT CALCIUM CHANNEL TYPE A SUBUNIT ALPHA-1"/>
    <property type="match status" value="1"/>
</dbReference>
<dbReference type="FunFam" id="1.20.120.350:FF:000093">
    <property type="entry name" value="Uncharacterized protein"/>
    <property type="match status" value="1"/>
</dbReference>
<evidence type="ECO:0000256" key="5">
    <source>
        <dbReference type="ARBA" id="ARBA00022692"/>
    </source>
</evidence>
<evidence type="ECO:0000256" key="1">
    <source>
        <dbReference type="ARBA" id="ARBA00004141"/>
    </source>
</evidence>
<keyword evidence="9" id="KW-0406">Ion transport</keyword>
<dbReference type="PANTHER" id="PTHR45628:SF7">
    <property type="entry name" value="VOLTAGE-DEPENDENT CALCIUM CHANNEL TYPE A SUBUNIT ALPHA-1"/>
    <property type="match status" value="1"/>
</dbReference>
<dbReference type="Pfam" id="PF00520">
    <property type="entry name" value="Ion_trans"/>
    <property type="match status" value="4"/>
</dbReference>
<keyword evidence="7" id="KW-0851">Voltage-gated channel</keyword>
<dbReference type="FunFam" id="1.20.120.350:FF:000087">
    <property type="entry name" value="Uncharacterized protein"/>
    <property type="match status" value="1"/>
</dbReference>
<keyword evidence="3" id="KW-0109">Calcium transport</keyword>
<evidence type="ECO:0000313" key="17">
    <source>
        <dbReference type="Proteomes" id="UP000688137"/>
    </source>
</evidence>
<feature type="transmembrane region" description="Helical" evidence="14">
    <location>
        <begin position="531"/>
        <end position="549"/>
    </location>
</feature>
<feature type="transmembrane region" description="Helical" evidence="14">
    <location>
        <begin position="1105"/>
        <end position="1124"/>
    </location>
</feature>
<feature type="transmembrane region" description="Helical" evidence="14">
    <location>
        <begin position="462"/>
        <end position="479"/>
    </location>
</feature>
<proteinExistence type="predicted"/>
<feature type="transmembrane region" description="Helical" evidence="14">
    <location>
        <begin position="1822"/>
        <end position="1843"/>
    </location>
</feature>
<feature type="transmembrane region" description="Helical" evidence="14">
    <location>
        <begin position="1756"/>
        <end position="1777"/>
    </location>
</feature>
<feature type="domain" description="Ion transport" evidence="15">
    <location>
        <begin position="460"/>
        <end position="711"/>
    </location>
</feature>
<dbReference type="EMBL" id="CAJJDM010000140">
    <property type="protein sequence ID" value="CAD8108440.1"/>
    <property type="molecule type" value="Genomic_DNA"/>
</dbReference>
<sequence length="2380" mass="280989">MFPNIIQQDRRTSIMDDQLIIHNKNIPHTPELFSRRIQKRQSSKIGSQSQIVRNQRSKLSIESHSQQRKATLSSQKNRQNNLFQEYQDLFLSESSDSNSSSAGTSKITQVQQKGGVSIINYDKVIDEQMEFIHKTLHQQLSSISKQKATSFLKSSQNSQMKQTIKSMKSIKQLSQYSKKSSFQSKLNYSTKFNRERSISTSKNVNSDTQELKSLVKILDQAGIPEQEQNQYKQIIEELEKQCAEIVPNGRNKIKQKVRKTFVQLFNQYYKEDNQLKGMDGDQMSVYSVAQNESIFFGNRGHEPQSIQNNPSNINMTSILDNVFTKTQNHGFMSDRMKILMDNFKLELSNDDSNFIAQSEQSSEIEADEDSEEEYLEQQFTQTIRDPTSQQDHQIIKYERKYKRDPIYDPYPLIWQSKEDYQWIIKDYQFYWDNYPLVYLRKTIVFIIRIITNIANKIINHRIFTIMVLISIIFNIMVFIESQSDNLSTEVQMNLRQQKQIILFFFIVENILKLIGQGVIDFFWDLQNVFDIIILILFSFHYYYPTLMIIDFSTARLLKILSVISVFSKRLQIMLLALKHSLRFLLEALIIVIIFSYFFALFGMHLFQGLFLHKCYYAESGIQTNILCGYNLQCEDQSMICFKSITNPNVPTNFDDIFYSYIEVVRLMIFNEWTEPIYLAMLTFHDFAIIYFIFLIFIIAIFGANLIIAVLKIYYSQTLLKYQHEDIQKLYANAEIILNLRIIKNYSIDFDWKANSKKDWIRKKPHDVDDQTTYAKTILQNNNNQKIINYKHKYLSARQTKEQEEIKNRKRGIKSNNSKLENLIDSFKLEKLLLFEQNKEQFMQKLYQNDAFDKEYLKLFYIQTFKQVPLYSWRIVINKYFQYNSTSESDIFSFQIKNEQLQKKREREFEFIRKSILNHCYRIKKQDYSFIKLDLKNKYSSNHFKSKFPIKQKSNQKQLLNIEKNKTSEKALIIENNINNQEAINIIPNNQMNNRTIAQVDKTFDSEFIQQMINRQIPENQEVIQNYEELYVKYRLDECKQGVVYKNNWSGNCVLQSKQKISQTIKIFHQLNNIDIFQWKTPNLQCIWNLISKNLNILLRNRSAHIFFDLIVLINIILLSMIGYVDQNIIGQLNDCFVFILLGELFLKLVFQGINRFCSRANNFVDTFILTCSIIQSLYMYQNSGNGNIYLDLLNSSQALLIYRIIKYNNFALKIANITKKSLPSFLNLILLMITLIFCFAFIGMNLYKGKFPIETDFGLQQSFDDLAAAFLTVFVRAANEDWFGMVMLGSEYSSKIGTMFFSVISVYVLNLMTIGFILAIILDSFSSYENEDENDSGENVGDLQFSLLEGNDNINEITLNSNNVHTSNNENSEMNSNGNIIQDIEKQTIKNNNFFDLASRIKLLLEQLFANFQFFTNNESENSLYIFSQSNYFRKLCYRCINYQLYINLIQVTFFIVLMNMCVYTYFDYENKIQKDLVVQISNYVELATNILLLIDSTLKIISFGFMKDKGSFTSEFWRLIDFVYQLCYISNFVVKYDAFQYLKVLKYTRPFRFLYLFEQLKYVNSAISKSIVDLMNILFVQIMVWLIFAIFGVMLYKDKMSYCEYPLNFGINKQECIEQGQEWINNLYNFDNMGNAMLALYRMTACDDWVYIMQICLNSRAEDQGPILYGNRWVTLIYFMLFILVGVLFFLGFFAGILFINFQTYKTQLQKQILTNDQQLFVNITKIIQKEVPNYSDPPKSFIRRLASNIIKQILYERMILLTIFINTGILTFFYDEASLDLLQILEYIYHTLSCFLILDTCLKILAFGIRRYWGYIWREIEFILSLIALIDFILYLTINWSQYYFKSTIDNQYFLILRLAFACRNLRTLLIIQQFKGLTRLLRILNFSASFLLQILCFFFSILLFYGLIGCEYFGNIEKGIYVTDYMNFTNIGKALLILFKICTKNNWIRIMIDVSERNQYCTTETPNQCGVKWIYANIFFYTFVLISNFVAFNLFITALVDQFEKFFNSQNSVLQTYIENIDPFRTTWCKYSTETKGAQMHSKHLAHFLLELGPPLGSAQDDNIWDAAKSASNFKIKADQNGYIHFQEVLYETIRYAYRDQIFRTGHSEGIKIIKQIDKDTRFRLHFKRLDILDRRYPIYEMMHLKGNFNILQEYLFLLMIFRTFKAYSLKTIGRIQEAIISRDNTNYPKEFIENSSQSEINDDIEKDKKIMESQHQISLNSEDVETYQIQVSKYIESHKANKKLKFLDQNSNNHSEGLILFMPDSQKNDCIQMAPFKHKSTIKKKQEYNFVDFEAIEQKQLHNPMLDSSHLNEISKGAMTDSLINDEYKINQINYSMISPHRDRFSINSINESVGTENHHFFYGKPKMKYCQQVAN</sequence>
<feature type="transmembrane region" description="Helical" evidence="14">
    <location>
        <begin position="687"/>
        <end position="710"/>
    </location>
</feature>
<feature type="transmembrane region" description="Helical" evidence="14">
    <location>
        <begin position="1789"/>
        <end position="1810"/>
    </location>
</feature>
<keyword evidence="17" id="KW-1185">Reference proteome</keyword>
<keyword evidence="11" id="KW-0325">Glycoprotein</keyword>